<dbReference type="SMART" id="SM00382">
    <property type="entry name" value="AAA"/>
    <property type="match status" value="1"/>
</dbReference>
<dbReference type="Pfam" id="PF00004">
    <property type="entry name" value="AAA"/>
    <property type="match status" value="1"/>
</dbReference>
<protein>
    <recommendedName>
        <fullName evidence="1">AAA+ ATPase domain-containing protein</fullName>
    </recommendedName>
</protein>
<dbReference type="GO" id="GO:0006261">
    <property type="term" value="P:DNA-templated DNA replication"/>
    <property type="evidence" value="ECO:0007669"/>
    <property type="project" value="TreeGrafter"/>
</dbReference>
<feature type="domain" description="AAA+ ATPase" evidence="1">
    <location>
        <begin position="36"/>
        <end position="169"/>
    </location>
</feature>
<sequence>MDNIPWVEKYRPSTFNDIIMSDINGKILNNMVRNNKFLNIILYGPPGTGKTSTIINIINSFQDKHECRDRSLVMHLNASDERGIDIIRNQISTFAKSKHLWKNGTKFVILDEVDYMTRSAQNSLRYLVDENIPNVRFCLICNYIYKLDSSLIQYFIKLRFNQVPEDKITSLLRNIIVAENINYTDDDIENIQMLCGSDIRRMINIIQCNSLGIKCIHNKDLIIQITSSIRDNTLTHKHLMDISNLYNMDIRHIILCYVKHLIRNETIDKRLLEFVESMLELKRYEPSLLSQYFITFFTNYKLN</sequence>
<dbReference type="InterPro" id="IPR003593">
    <property type="entry name" value="AAA+_ATPase"/>
</dbReference>
<dbReference type="InterPro" id="IPR027417">
    <property type="entry name" value="P-loop_NTPase"/>
</dbReference>
<organism evidence="2">
    <name type="scientific">viral metagenome</name>
    <dbReference type="NCBI Taxonomy" id="1070528"/>
    <lineage>
        <taxon>unclassified sequences</taxon>
        <taxon>metagenomes</taxon>
        <taxon>organismal metagenomes</taxon>
    </lineage>
</organism>
<accession>A0A6C0BSX1</accession>
<evidence type="ECO:0000259" key="1">
    <source>
        <dbReference type="SMART" id="SM00382"/>
    </source>
</evidence>
<dbReference type="InterPro" id="IPR050238">
    <property type="entry name" value="DNA_Rep/Repair_Clamp_Loader"/>
</dbReference>
<proteinExistence type="predicted"/>
<dbReference type="Gene3D" id="3.40.50.300">
    <property type="entry name" value="P-loop containing nucleotide triphosphate hydrolases"/>
    <property type="match status" value="1"/>
</dbReference>
<dbReference type="GO" id="GO:0003689">
    <property type="term" value="F:DNA clamp loader activity"/>
    <property type="evidence" value="ECO:0007669"/>
    <property type="project" value="TreeGrafter"/>
</dbReference>
<dbReference type="PANTHER" id="PTHR11669">
    <property type="entry name" value="REPLICATION FACTOR C / DNA POLYMERASE III GAMMA-TAU SUBUNIT"/>
    <property type="match status" value="1"/>
</dbReference>
<evidence type="ECO:0000313" key="2">
    <source>
        <dbReference type="EMBL" id="QHS94714.1"/>
    </source>
</evidence>
<dbReference type="Gene3D" id="1.10.8.60">
    <property type="match status" value="1"/>
</dbReference>
<dbReference type="CDD" id="cd00009">
    <property type="entry name" value="AAA"/>
    <property type="match status" value="1"/>
</dbReference>
<dbReference type="GO" id="GO:0005524">
    <property type="term" value="F:ATP binding"/>
    <property type="evidence" value="ECO:0007669"/>
    <property type="project" value="InterPro"/>
</dbReference>
<dbReference type="PANTHER" id="PTHR11669:SF9">
    <property type="entry name" value="REPLICATION FACTOR C SUBUNIT 5"/>
    <property type="match status" value="1"/>
</dbReference>
<dbReference type="AlphaFoldDB" id="A0A6C0BSX1"/>
<dbReference type="EMBL" id="MN739230">
    <property type="protein sequence ID" value="QHS94714.1"/>
    <property type="molecule type" value="Genomic_DNA"/>
</dbReference>
<dbReference type="GO" id="GO:0006281">
    <property type="term" value="P:DNA repair"/>
    <property type="evidence" value="ECO:0007669"/>
    <property type="project" value="TreeGrafter"/>
</dbReference>
<dbReference type="InterPro" id="IPR003959">
    <property type="entry name" value="ATPase_AAA_core"/>
</dbReference>
<dbReference type="SUPFAM" id="SSF52540">
    <property type="entry name" value="P-loop containing nucleoside triphosphate hydrolases"/>
    <property type="match status" value="1"/>
</dbReference>
<dbReference type="GO" id="GO:0005634">
    <property type="term" value="C:nucleus"/>
    <property type="evidence" value="ECO:0007669"/>
    <property type="project" value="TreeGrafter"/>
</dbReference>
<name>A0A6C0BSX1_9ZZZZ</name>
<reference evidence="2" key="1">
    <citation type="journal article" date="2020" name="Nature">
        <title>Giant virus diversity and host interactions through global metagenomics.</title>
        <authorList>
            <person name="Schulz F."/>
            <person name="Roux S."/>
            <person name="Paez-Espino D."/>
            <person name="Jungbluth S."/>
            <person name="Walsh D.A."/>
            <person name="Denef V.J."/>
            <person name="McMahon K.D."/>
            <person name="Konstantinidis K.T."/>
            <person name="Eloe-Fadrosh E.A."/>
            <person name="Kyrpides N.C."/>
            <person name="Woyke T."/>
        </authorList>
    </citation>
    <scope>NUCLEOTIDE SEQUENCE</scope>
    <source>
        <strain evidence="2">GVMAG-M-3300018416-45</strain>
    </source>
</reference>
<dbReference type="GO" id="GO:0005663">
    <property type="term" value="C:DNA replication factor C complex"/>
    <property type="evidence" value="ECO:0007669"/>
    <property type="project" value="TreeGrafter"/>
</dbReference>
<dbReference type="GO" id="GO:0016887">
    <property type="term" value="F:ATP hydrolysis activity"/>
    <property type="evidence" value="ECO:0007669"/>
    <property type="project" value="InterPro"/>
</dbReference>